<reference evidence="13" key="1">
    <citation type="submission" date="2025-05" db="UniProtKB">
        <authorList>
            <consortium name="RefSeq"/>
        </authorList>
    </citation>
    <scope>NUCLEOTIDE SEQUENCE [LARGE SCALE GENOMIC DNA]</scope>
</reference>
<evidence type="ECO:0000313" key="13">
    <source>
        <dbReference type="Proteomes" id="UP001652642"/>
    </source>
</evidence>
<dbReference type="GeneID" id="110091640"/>
<evidence type="ECO:0008006" key="15">
    <source>
        <dbReference type="Google" id="ProtNLM"/>
    </source>
</evidence>
<keyword evidence="2" id="KW-0677">Repeat</keyword>
<keyword evidence="4" id="KW-0862">Zinc</keyword>
<dbReference type="PROSITE" id="PS50804">
    <property type="entry name" value="SCAN_BOX"/>
    <property type="match status" value="1"/>
</dbReference>
<keyword evidence="3 8" id="KW-0863">Zinc-finger</keyword>
<name>A0ABM5FGD7_9SAUR</name>
<feature type="domain" description="C2H2-type" evidence="10">
    <location>
        <begin position="312"/>
        <end position="339"/>
    </location>
</feature>
<dbReference type="Gene3D" id="6.10.140.140">
    <property type="match status" value="1"/>
</dbReference>
<feature type="domain" description="C2H2-type" evidence="10">
    <location>
        <begin position="486"/>
        <end position="513"/>
    </location>
</feature>
<evidence type="ECO:0000256" key="9">
    <source>
        <dbReference type="SAM" id="MobiDB-lite"/>
    </source>
</evidence>
<feature type="domain" description="C2H2-type" evidence="10">
    <location>
        <begin position="424"/>
        <end position="451"/>
    </location>
</feature>
<feature type="domain" description="C2H2-type" evidence="10">
    <location>
        <begin position="514"/>
        <end position="541"/>
    </location>
</feature>
<sequence length="608" mass="69041">MEKQHSASPEPGRSPHRIVIGSRAASSWERPRQKDLGMLFGSLDMQRKRFRRFSYQDSKGPREVCSQLHKLCRQWLKPESHTKDQIVDLVILEQFLAILPPEMQTWVRECGAETTAQAVALAEGFLLSQAEEKKQEKEQLTGALIKVAAGFPPVQIASLGARGWAPFGWIIQESYGGARLLDGRMSLDLSSGPFPGGFNIVVVEPESDWVTFEDVAVHFTEQEYTLLDPAQKALHWEVMEEVSAHVAFVGDKENEEQRTKTECEQQQSTSLPHHPGIQTAEKKFKCLECGKSFTRRSRLTKHQRTHTGEKLYKCSECGKSYWDIHGLTKHQRTHTGEKPYKCLECGKGFSLLSTFNFHQRIHTGERPFKCSECGKSFTNNSHLTSHRNIHAGEKPFKCAECGKSFSWSSNLTAHQKIHTGQKQFKCSECGKNFFWHSSLIAHQKIHRGQKPFVCPVCGRSFFHSSSLRRHEGTHKEKKPLTGEKPYKCSECGKSFTHSTNLTAHQKIHTCENPFTCSVCGKIFCHPSSLSRHQRIHKEKNCINGEKTYKSAEYGKCFNLPPLLDNQRIDTGEKPFPYSDCGETFPQNTDLIACQQNYGGQEPFTCLEF</sequence>
<dbReference type="SMART" id="SM00431">
    <property type="entry name" value="SCAN"/>
    <property type="match status" value="1"/>
</dbReference>
<dbReference type="Pfam" id="PF02023">
    <property type="entry name" value="SCAN"/>
    <property type="match status" value="1"/>
</dbReference>
<organism evidence="13 14">
    <name type="scientific">Pogona vitticeps</name>
    <name type="common">central bearded dragon</name>
    <dbReference type="NCBI Taxonomy" id="103695"/>
    <lineage>
        <taxon>Eukaryota</taxon>
        <taxon>Metazoa</taxon>
        <taxon>Chordata</taxon>
        <taxon>Craniata</taxon>
        <taxon>Vertebrata</taxon>
        <taxon>Euteleostomi</taxon>
        <taxon>Lepidosauria</taxon>
        <taxon>Squamata</taxon>
        <taxon>Bifurcata</taxon>
        <taxon>Unidentata</taxon>
        <taxon>Episquamata</taxon>
        <taxon>Toxicofera</taxon>
        <taxon>Iguania</taxon>
        <taxon>Acrodonta</taxon>
        <taxon>Agamidae</taxon>
        <taxon>Amphibolurinae</taxon>
        <taxon>Pogona</taxon>
    </lineage>
</organism>
<dbReference type="CDD" id="cd07765">
    <property type="entry name" value="KRAB_A-box"/>
    <property type="match status" value="1"/>
</dbReference>
<dbReference type="PANTHER" id="PTHR24384">
    <property type="entry name" value="FINGER PUTATIVE TRANSCRIPTION FACTOR FAMILY-RELATED"/>
    <property type="match status" value="1"/>
</dbReference>
<gene>
    <name evidence="14" type="primary">LOC110091640</name>
</gene>
<dbReference type="InterPro" id="IPR036051">
    <property type="entry name" value="KRAB_dom_sf"/>
</dbReference>
<dbReference type="Pfam" id="PF00096">
    <property type="entry name" value="zf-C2H2"/>
    <property type="match status" value="8"/>
</dbReference>
<keyword evidence="5" id="KW-0805">Transcription regulation</keyword>
<feature type="domain" description="C2H2-type" evidence="10">
    <location>
        <begin position="452"/>
        <end position="479"/>
    </location>
</feature>
<keyword evidence="1" id="KW-0479">Metal-binding</keyword>
<feature type="domain" description="SCAN box" evidence="11">
    <location>
        <begin position="47"/>
        <end position="125"/>
    </location>
</feature>
<evidence type="ECO:0000256" key="4">
    <source>
        <dbReference type="ARBA" id="ARBA00022833"/>
    </source>
</evidence>
<dbReference type="InterPro" id="IPR050752">
    <property type="entry name" value="C2H2-ZF_domain"/>
</dbReference>
<dbReference type="Pfam" id="PF01352">
    <property type="entry name" value="KRAB"/>
    <property type="match status" value="1"/>
</dbReference>
<dbReference type="SUPFAM" id="SSF47353">
    <property type="entry name" value="Retrovirus capsid dimerization domain-like"/>
    <property type="match status" value="1"/>
</dbReference>
<dbReference type="RefSeq" id="XP_072844468.1">
    <property type="nucleotide sequence ID" value="XM_072988367.1"/>
</dbReference>
<evidence type="ECO:0000256" key="7">
    <source>
        <dbReference type="ARBA" id="ARBA00023242"/>
    </source>
</evidence>
<feature type="domain" description="C2H2-type" evidence="10">
    <location>
        <begin position="368"/>
        <end position="395"/>
    </location>
</feature>
<keyword evidence="6" id="KW-0804">Transcription</keyword>
<feature type="domain" description="C2H2-type" evidence="10">
    <location>
        <begin position="340"/>
        <end position="367"/>
    </location>
</feature>
<evidence type="ECO:0000259" key="12">
    <source>
        <dbReference type="PROSITE" id="PS50805"/>
    </source>
</evidence>
<evidence type="ECO:0000259" key="10">
    <source>
        <dbReference type="PROSITE" id="PS50157"/>
    </source>
</evidence>
<dbReference type="InterPro" id="IPR038269">
    <property type="entry name" value="SCAN_sf"/>
</dbReference>
<feature type="domain" description="C2H2-type" evidence="10">
    <location>
        <begin position="284"/>
        <end position="311"/>
    </location>
</feature>
<dbReference type="PROSITE" id="PS50805">
    <property type="entry name" value="KRAB"/>
    <property type="match status" value="1"/>
</dbReference>
<dbReference type="Proteomes" id="UP001652642">
    <property type="component" value="Chromosome 2"/>
</dbReference>
<evidence type="ECO:0000256" key="2">
    <source>
        <dbReference type="ARBA" id="ARBA00022737"/>
    </source>
</evidence>
<dbReference type="CDD" id="cd07936">
    <property type="entry name" value="SCAN"/>
    <property type="match status" value="1"/>
</dbReference>
<dbReference type="InterPro" id="IPR003309">
    <property type="entry name" value="SCAN_dom"/>
</dbReference>
<dbReference type="PANTHER" id="PTHR24384:SF240">
    <property type="entry name" value="C2H2-TYPE DOMAIN-CONTAINING PROTEIN"/>
    <property type="match status" value="1"/>
</dbReference>
<evidence type="ECO:0000256" key="1">
    <source>
        <dbReference type="ARBA" id="ARBA00022723"/>
    </source>
</evidence>
<evidence type="ECO:0000259" key="11">
    <source>
        <dbReference type="PROSITE" id="PS50804"/>
    </source>
</evidence>
<dbReference type="SUPFAM" id="SSF109640">
    <property type="entry name" value="KRAB domain (Kruppel-associated box)"/>
    <property type="match status" value="1"/>
</dbReference>
<feature type="domain" description="C2H2-type" evidence="10">
    <location>
        <begin position="396"/>
        <end position="423"/>
    </location>
</feature>
<feature type="region of interest" description="Disordered" evidence="9">
    <location>
        <begin position="1"/>
        <end position="30"/>
    </location>
</feature>
<dbReference type="InterPro" id="IPR001909">
    <property type="entry name" value="KRAB"/>
</dbReference>
<dbReference type="PROSITE" id="PS50157">
    <property type="entry name" value="ZINC_FINGER_C2H2_2"/>
    <property type="match status" value="9"/>
</dbReference>
<evidence type="ECO:0000313" key="14">
    <source>
        <dbReference type="RefSeq" id="XP_072844468.1"/>
    </source>
</evidence>
<evidence type="ECO:0000256" key="8">
    <source>
        <dbReference type="PROSITE-ProRule" id="PRU00042"/>
    </source>
</evidence>
<dbReference type="PROSITE" id="PS00028">
    <property type="entry name" value="ZINC_FINGER_C2H2_1"/>
    <property type="match status" value="9"/>
</dbReference>
<dbReference type="Gene3D" id="1.10.4020.10">
    <property type="entry name" value="DNA breaking-rejoining enzymes"/>
    <property type="match status" value="1"/>
</dbReference>
<dbReference type="Gene3D" id="3.30.160.60">
    <property type="entry name" value="Classic Zinc Finger"/>
    <property type="match status" value="10"/>
</dbReference>
<keyword evidence="13" id="KW-1185">Reference proteome</keyword>
<keyword evidence="7" id="KW-0539">Nucleus</keyword>
<proteinExistence type="predicted"/>
<protein>
    <recommendedName>
        <fullName evidence="15">Zinc finger protein 436-like</fullName>
    </recommendedName>
</protein>
<dbReference type="SMART" id="SM00355">
    <property type="entry name" value="ZnF_C2H2"/>
    <property type="match status" value="9"/>
</dbReference>
<evidence type="ECO:0000256" key="5">
    <source>
        <dbReference type="ARBA" id="ARBA00023015"/>
    </source>
</evidence>
<evidence type="ECO:0000256" key="6">
    <source>
        <dbReference type="ARBA" id="ARBA00023163"/>
    </source>
</evidence>
<dbReference type="InterPro" id="IPR036236">
    <property type="entry name" value="Znf_C2H2_sf"/>
</dbReference>
<reference evidence="14" key="2">
    <citation type="submission" date="2025-08" db="UniProtKB">
        <authorList>
            <consortium name="RefSeq"/>
        </authorList>
    </citation>
    <scope>IDENTIFICATION</scope>
</reference>
<evidence type="ECO:0000256" key="3">
    <source>
        <dbReference type="ARBA" id="ARBA00022771"/>
    </source>
</evidence>
<feature type="domain" description="KRAB" evidence="12">
    <location>
        <begin position="210"/>
        <end position="282"/>
    </location>
</feature>
<dbReference type="SMART" id="SM00349">
    <property type="entry name" value="KRAB"/>
    <property type="match status" value="1"/>
</dbReference>
<dbReference type="InterPro" id="IPR013087">
    <property type="entry name" value="Znf_C2H2_type"/>
</dbReference>
<dbReference type="SUPFAM" id="SSF57667">
    <property type="entry name" value="beta-beta-alpha zinc fingers"/>
    <property type="match status" value="6"/>
</dbReference>
<accession>A0ABM5FGD7</accession>